<gene>
    <name evidence="1" type="ORF">Tdes44962_MAKER06980</name>
</gene>
<dbReference type="EMBL" id="RIBY02000180">
    <property type="protein sequence ID" value="KAH9844994.1"/>
    <property type="molecule type" value="Genomic_DNA"/>
</dbReference>
<evidence type="ECO:0000313" key="2">
    <source>
        <dbReference type="Proteomes" id="UP001138500"/>
    </source>
</evidence>
<comment type="caution">
    <text evidence="1">The sequence shown here is derived from an EMBL/GenBank/DDBJ whole genome shotgun (WGS) entry which is preliminary data.</text>
</comment>
<sequence length="87" mass="9487">MTWYLRMLAISSLDKPLREVPRSLKAALVGAKMVRSVPSSMVSVRPVALIDSRSDSKLAWARATDGLGGMLSTEPTTWMTPPPNLMS</sequence>
<evidence type="ECO:0000313" key="1">
    <source>
        <dbReference type="EMBL" id="KAH9844994.1"/>
    </source>
</evidence>
<protein>
    <submittedName>
        <fullName evidence="1">Uncharacterized protein</fullName>
    </submittedName>
</protein>
<keyword evidence="2" id="KW-1185">Reference proteome</keyword>
<proteinExistence type="predicted"/>
<dbReference type="AlphaFoldDB" id="A0A9W7T0E5"/>
<dbReference type="Proteomes" id="UP001138500">
    <property type="component" value="Unassembled WGS sequence"/>
</dbReference>
<accession>A0A9W7T0E5</accession>
<name>A0A9W7T0E5_9PEZI</name>
<reference evidence="1 2" key="2">
    <citation type="journal article" date="2021" name="Curr. Genet.">
        <title>Genetic response to nitrogen starvation in the aggressive Eucalyptus foliar pathogen Teratosphaeria destructans.</title>
        <authorList>
            <person name="Havenga M."/>
            <person name="Wingfield B.D."/>
            <person name="Wingfield M.J."/>
            <person name="Dreyer L.L."/>
            <person name="Roets F."/>
            <person name="Aylward J."/>
        </authorList>
    </citation>
    <scope>NUCLEOTIDE SEQUENCE [LARGE SCALE GENOMIC DNA]</scope>
    <source>
        <strain evidence="1">CMW44962</strain>
    </source>
</reference>
<reference evidence="1 2" key="1">
    <citation type="journal article" date="2018" name="IMA Fungus">
        <title>IMA Genome-F 10: Nine draft genome sequences of Claviceps purpurea s.lat., including C. arundinis, C. humidiphila, and C. cf. spartinae, pseudomolecules for the pitch canker pathogen Fusarium circinatum, draft genome of Davidsoniella eucalypti, Grosmannia galeiformis, Quambalaria eucalypti, and Teratosphaeria destructans.</title>
        <authorList>
            <person name="Wingfield B.D."/>
            <person name="Liu M."/>
            <person name="Nguyen H.D."/>
            <person name="Lane F.A."/>
            <person name="Morgan S.W."/>
            <person name="De Vos L."/>
            <person name="Wilken P.M."/>
            <person name="Duong T.A."/>
            <person name="Aylward J."/>
            <person name="Coetzee M.P."/>
            <person name="Dadej K."/>
            <person name="De Beer Z.W."/>
            <person name="Findlay W."/>
            <person name="Havenga M."/>
            <person name="Kolarik M."/>
            <person name="Menzies J.G."/>
            <person name="Naidoo K."/>
            <person name="Pochopski O."/>
            <person name="Shoukouhi P."/>
            <person name="Santana Q.C."/>
            <person name="Seifert K.A."/>
            <person name="Soal N."/>
            <person name="Steenkamp E.T."/>
            <person name="Tatham C.T."/>
            <person name="van der Nest M.A."/>
            <person name="Wingfield M.J."/>
        </authorList>
    </citation>
    <scope>NUCLEOTIDE SEQUENCE [LARGE SCALE GENOMIC DNA]</scope>
    <source>
        <strain evidence="1">CMW44962</strain>
    </source>
</reference>
<organism evidence="1 2">
    <name type="scientific">Teratosphaeria destructans</name>
    <dbReference type="NCBI Taxonomy" id="418781"/>
    <lineage>
        <taxon>Eukaryota</taxon>
        <taxon>Fungi</taxon>
        <taxon>Dikarya</taxon>
        <taxon>Ascomycota</taxon>
        <taxon>Pezizomycotina</taxon>
        <taxon>Dothideomycetes</taxon>
        <taxon>Dothideomycetidae</taxon>
        <taxon>Mycosphaerellales</taxon>
        <taxon>Teratosphaeriaceae</taxon>
        <taxon>Teratosphaeria</taxon>
    </lineage>
</organism>